<proteinExistence type="predicted"/>
<organism evidence="1 2">
    <name type="scientific">Euplotes crassus</name>
    <dbReference type="NCBI Taxonomy" id="5936"/>
    <lineage>
        <taxon>Eukaryota</taxon>
        <taxon>Sar</taxon>
        <taxon>Alveolata</taxon>
        <taxon>Ciliophora</taxon>
        <taxon>Intramacronucleata</taxon>
        <taxon>Spirotrichea</taxon>
        <taxon>Hypotrichia</taxon>
        <taxon>Euplotida</taxon>
        <taxon>Euplotidae</taxon>
        <taxon>Moneuplotes</taxon>
    </lineage>
</organism>
<reference evidence="1" key="1">
    <citation type="submission" date="2023-07" db="EMBL/GenBank/DDBJ databases">
        <authorList>
            <consortium name="AG Swart"/>
            <person name="Singh M."/>
            <person name="Singh A."/>
            <person name="Seah K."/>
            <person name="Emmerich C."/>
        </authorList>
    </citation>
    <scope>NUCLEOTIDE SEQUENCE</scope>
    <source>
        <strain evidence="1">DP1</strain>
    </source>
</reference>
<sequence>MSGLQSIYSNATKFYPKDWKNLRLNSRFLTSKVIEKERDHNKKVEKKLIWLINERTDCHLNIRDDRLFSFSPQRQLYKSSFLPINTDQDPTTSSWEKAQLCQSVKMVNTIQNVQKLIEKRCREKVRRARLIKIQNRLVKKLPKISQGLKQ</sequence>
<accession>A0AAD1X5R6</accession>
<comment type="caution">
    <text evidence="1">The sequence shown here is derived from an EMBL/GenBank/DDBJ whole genome shotgun (WGS) entry which is preliminary data.</text>
</comment>
<gene>
    <name evidence="1" type="ORF">ECRASSUSDP1_LOCUS1086</name>
</gene>
<protein>
    <submittedName>
        <fullName evidence="1">Uncharacterized protein</fullName>
    </submittedName>
</protein>
<keyword evidence="2" id="KW-1185">Reference proteome</keyword>
<evidence type="ECO:0000313" key="2">
    <source>
        <dbReference type="Proteomes" id="UP001295684"/>
    </source>
</evidence>
<dbReference type="EMBL" id="CAMPGE010001025">
    <property type="protein sequence ID" value="CAI2359792.1"/>
    <property type="molecule type" value="Genomic_DNA"/>
</dbReference>
<evidence type="ECO:0000313" key="1">
    <source>
        <dbReference type="EMBL" id="CAI2359792.1"/>
    </source>
</evidence>
<dbReference type="AlphaFoldDB" id="A0AAD1X5R6"/>
<dbReference type="Proteomes" id="UP001295684">
    <property type="component" value="Unassembled WGS sequence"/>
</dbReference>
<name>A0AAD1X5R6_EUPCR</name>